<dbReference type="PANTHER" id="PTHR22789:SF8">
    <property type="entry name" value="L-RIBULOSE-5-PHOSPHATE 4-EPIMERASE SGBE"/>
    <property type="match status" value="1"/>
</dbReference>
<keyword evidence="6" id="KW-0862">Zinc</keyword>
<proteinExistence type="inferred from homology"/>
<protein>
    <recommendedName>
        <fullName evidence="4">L-ribulose-5-phosphate 4-epimerase</fullName>
        <ecNumber evidence="4">5.1.3.4</ecNumber>
    </recommendedName>
</protein>
<dbReference type="SMART" id="SM01007">
    <property type="entry name" value="Aldolase_II"/>
    <property type="match status" value="1"/>
</dbReference>
<organism evidence="10 11">
    <name type="scientific">Dyadobacter luteus</name>
    <dbReference type="NCBI Taxonomy" id="2259619"/>
    <lineage>
        <taxon>Bacteria</taxon>
        <taxon>Pseudomonadati</taxon>
        <taxon>Bacteroidota</taxon>
        <taxon>Cytophagia</taxon>
        <taxon>Cytophagales</taxon>
        <taxon>Spirosomataceae</taxon>
        <taxon>Dyadobacter</taxon>
    </lineage>
</organism>
<dbReference type="InterPro" id="IPR001303">
    <property type="entry name" value="Aldolase_II/adducin_N"/>
</dbReference>
<comment type="cofactor">
    <cofactor evidence="2">
        <name>Zn(2+)</name>
        <dbReference type="ChEBI" id="CHEBI:29105"/>
    </cofactor>
</comment>
<name>A0A3D8YE09_9BACT</name>
<dbReference type="GO" id="GO:0008742">
    <property type="term" value="F:L-ribulose-phosphate 4-epimerase activity"/>
    <property type="evidence" value="ECO:0007669"/>
    <property type="project" value="UniProtKB-EC"/>
</dbReference>
<keyword evidence="7 10" id="KW-0413">Isomerase</keyword>
<sequence length="234" mass="26386">MSQFRYLKELVYEANMEIPREQLAIVTFGNVSGVDRQHGVVAIKPSGVPYHRLKVDDIVIVDLDNKLVEGDMRPSSDTKTHTLLYKHFPEIGGVCHTHSTYAVAWSQAMRSIPNLGTTHADHLTKSVPVTEVMSDEAIERDYELETGHQILHLFNRENLSPQEVEMVLVACHGPFTWGKDPAKAIYNSIVLEEVAKMAFLTLQINPATPTIKQSLIDKHYFRKHGKDAYYGQGC</sequence>
<dbReference type="GO" id="GO:0019323">
    <property type="term" value="P:pentose catabolic process"/>
    <property type="evidence" value="ECO:0007669"/>
    <property type="project" value="TreeGrafter"/>
</dbReference>
<evidence type="ECO:0000313" key="11">
    <source>
        <dbReference type="Proteomes" id="UP000256373"/>
    </source>
</evidence>
<evidence type="ECO:0000256" key="6">
    <source>
        <dbReference type="ARBA" id="ARBA00022833"/>
    </source>
</evidence>
<comment type="catalytic activity">
    <reaction evidence="1">
        <text>L-ribulose 5-phosphate = D-xylulose 5-phosphate</text>
        <dbReference type="Rhea" id="RHEA:22368"/>
        <dbReference type="ChEBI" id="CHEBI:57737"/>
        <dbReference type="ChEBI" id="CHEBI:58226"/>
        <dbReference type="EC" id="5.1.3.4"/>
    </reaction>
</comment>
<evidence type="ECO:0000313" key="10">
    <source>
        <dbReference type="EMBL" id="REA62760.1"/>
    </source>
</evidence>
<comment type="caution">
    <text evidence="10">The sequence shown here is derived from an EMBL/GenBank/DDBJ whole genome shotgun (WGS) entry which is preliminary data.</text>
</comment>
<dbReference type="NCBIfam" id="NF006047">
    <property type="entry name" value="PRK08193.1"/>
    <property type="match status" value="1"/>
</dbReference>
<dbReference type="GO" id="GO:0016832">
    <property type="term" value="F:aldehyde-lyase activity"/>
    <property type="evidence" value="ECO:0007669"/>
    <property type="project" value="TreeGrafter"/>
</dbReference>
<evidence type="ECO:0000256" key="2">
    <source>
        <dbReference type="ARBA" id="ARBA00001947"/>
    </source>
</evidence>
<keyword evidence="11" id="KW-1185">Reference proteome</keyword>
<evidence type="ECO:0000256" key="5">
    <source>
        <dbReference type="ARBA" id="ARBA00022723"/>
    </source>
</evidence>
<dbReference type="GO" id="GO:0005829">
    <property type="term" value="C:cytosol"/>
    <property type="evidence" value="ECO:0007669"/>
    <property type="project" value="TreeGrafter"/>
</dbReference>
<gene>
    <name evidence="10" type="primary">araD</name>
    <name evidence="10" type="ORF">DSL64_07515</name>
</gene>
<evidence type="ECO:0000259" key="9">
    <source>
        <dbReference type="SMART" id="SM01007"/>
    </source>
</evidence>
<keyword evidence="8" id="KW-0119">Carbohydrate metabolism</keyword>
<comment type="similarity">
    <text evidence="3">Belongs to the aldolase class II family. AraD/FucA subfamily.</text>
</comment>
<evidence type="ECO:0000256" key="8">
    <source>
        <dbReference type="ARBA" id="ARBA00023277"/>
    </source>
</evidence>
<dbReference type="OrthoDB" id="9786287at2"/>
<dbReference type="GO" id="GO:0046872">
    <property type="term" value="F:metal ion binding"/>
    <property type="evidence" value="ECO:0007669"/>
    <property type="project" value="UniProtKB-KW"/>
</dbReference>
<evidence type="ECO:0000256" key="4">
    <source>
        <dbReference type="ARBA" id="ARBA00013186"/>
    </source>
</evidence>
<feature type="domain" description="Class II aldolase/adducin N-terminal" evidence="9">
    <location>
        <begin position="9"/>
        <end position="199"/>
    </location>
</feature>
<evidence type="ECO:0000256" key="3">
    <source>
        <dbReference type="ARBA" id="ARBA00010037"/>
    </source>
</evidence>
<dbReference type="InterPro" id="IPR050197">
    <property type="entry name" value="Aldolase_class_II_sugar_metab"/>
</dbReference>
<dbReference type="EMBL" id="QNUL01000004">
    <property type="protein sequence ID" value="REA62760.1"/>
    <property type="molecule type" value="Genomic_DNA"/>
</dbReference>
<keyword evidence="5" id="KW-0479">Metal-binding</keyword>
<dbReference type="PANTHER" id="PTHR22789">
    <property type="entry name" value="FUCULOSE PHOSPHATE ALDOLASE"/>
    <property type="match status" value="1"/>
</dbReference>
<accession>A0A3D8YE09</accession>
<evidence type="ECO:0000256" key="1">
    <source>
        <dbReference type="ARBA" id="ARBA00001726"/>
    </source>
</evidence>
<evidence type="ECO:0000256" key="7">
    <source>
        <dbReference type="ARBA" id="ARBA00023235"/>
    </source>
</evidence>
<dbReference type="InterPro" id="IPR036409">
    <property type="entry name" value="Aldolase_II/adducin_N_sf"/>
</dbReference>
<dbReference type="FunFam" id="3.40.225.10:FF:000001">
    <property type="entry name" value="L-ribulose-5-phosphate 4-epimerase UlaF"/>
    <property type="match status" value="1"/>
</dbReference>
<dbReference type="Pfam" id="PF00596">
    <property type="entry name" value="Aldolase_II"/>
    <property type="match status" value="1"/>
</dbReference>
<dbReference type="Gene3D" id="3.40.225.10">
    <property type="entry name" value="Class II aldolase/adducin N-terminal domain"/>
    <property type="match status" value="1"/>
</dbReference>
<dbReference type="SUPFAM" id="SSF53639">
    <property type="entry name" value="AraD/HMP-PK domain-like"/>
    <property type="match status" value="1"/>
</dbReference>
<reference evidence="10 11" key="1">
    <citation type="submission" date="2018-07" db="EMBL/GenBank/DDBJ databases">
        <title>Dyadobacter roseus sp. nov., isolated from rose rhizosphere soil.</title>
        <authorList>
            <person name="Chen L."/>
        </authorList>
    </citation>
    <scope>NUCLEOTIDE SEQUENCE [LARGE SCALE GENOMIC DNA]</scope>
    <source>
        <strain evidence="10 11">RS19</strain>
    </source>
</reference>
<dbReference type="EC" id="5.1.3.4" evidence="4"/>
<dbReference type="RefSeq" id="WP_115830057.1">
    <property type="nucleotide sequence ID" value="NZ_QNUL01000004.1"/>
</dbReference>
<dbReference type="Proteomes" id="UP000256373">
    <property type="component" value="Unassembled WGS sequence"/>
</dbReference>
<dbReference type="AlphaFoldDB" id="A0A3D8YE09"/>